<sequence>MLDPALVSALSAARHLPFSEMRVALAEPDTIADAVLDAIVRAADGAELEDPDANLLFWGLHVLAGARDTRVFEPLARLLRLDGEILDLLFGDALTETMTKILVSVFDGDIAPLGALLVDSTSDGAVRFEGFAALTYLTKTGRVPREQTRDLLVRFDEKRAAVEGDIAWAGWEEAIALLGLRELEPRVQAARREERLSDEFSDPPWFAKTLRHAEARPDDLTRFDAHRFGILDDPIAALAWTAEGVGQPVRNPMKNVGRNDPCPCGSGKKFKKCCLDKVAS</sequence>
<evidence type="ECO:0000313" key="1">
    <source>
        <dbReference type="EMBL" id="MET3690812.1"/>
    </source>
</evidence>
<gene>
    <name evidence="1" type="ORF">ABID43_000331</name>
</gene>
<dbReference type="Gene3D" id="3.10.450.50">
    <property type="match status" value="1"/>
</dbReference>
<accession>A0ABV2KZ17</accession>
<dbReference type="Pfam" id="PF06685">
    <property type="entry name" value="DUF1186"/>
    <property type="match status" value="1"/>
</dbReference>
<comment type="caution">
    <text evidence="1">The sequence shown here is derived from an EMBL/GenBank/DDBJ whole genome shotgun (WGS) entry which is preliminary data.</text>
</comment>
<organism evidence="1 2">
    <name type="scientific">Methylobacterium goesingense</name>
    <dbReference type="NCBI Taxonomy" id="243690"/>
    <lineage>
        <taxon>Bacteria</taxon>
        <taxon>Pseudomonadati</taxon>
        <taxon>Pseudomonadota</taxon>
        <taxon>Alphaproteobacteria</taxon>
        <taxon>Hyphomicrobiales</taxon>
        <taxon>Methylobacteriaceae</taxon>
        <taxon>Methylobacterium</taxon>
    </lineage>
</organism>
<evidence type="ECO:0000313" key="2">
    <source>
        <dbReference type="Proteomes" id="UP001549145"/>
    </source>
</evidence>
<evidence type="ECO:0008006" key="3">
    <source>
        <dbReference type="Google" id="ProtNLM"/>
    </source>
</evidence>
<dbReference type="EMBL" id="JBEPMM010000001">
    <property type="protein sequence ID" value="MET3690812.1"/>
    <property type="molecule type" value="Genomic_DNA"/>
</dbReference>
<name>A0ABV2KZ17_9HYPH</name>
<protein>
    <recommendedName>
        <fullName evidence="3">DUF1186 domain-containing protein</fullName>
    </recommendedName>
</protein>
<dbReference type="Pfam" id="PF02810">
    <property type="entry name" value="SEC-C"/>
    <property type="match status" value="1"/>
</dbReference>
<dbReference type="Proteomes" id="UP001549145">
    <property type="component" value="Unassembled WGS sequence"/>
</dbReference>
<dbReference type="RefSeq" id="WP_238282982.1">
    <property type="nucleotide sequence ID" value="NZ_BPQL01000224.1"/>
</dbReference>
<proteinExistence type="predicted"/>
<dbReference type="InterPro" id="IPR010602">
    <property type="entry name" value="DUF1186"/>
</dbReference>
<dbReference type="SUPFAM" id="SSF103642">
    <property type="entry name" value="Sec-C motif"/>
    <property type="match status" value="1"/>
</dbReference>
<reference evidence="1 2" key="1">
    <citation type="submission" date="2024-06" db="EMBL/GenBank/DDBJ databases">
        <title>Genomic Encyclopedia of Type Strains, Phase IV (KMG-IV): sequencing the most valuable type-strain genomes for metagenomic binning, comparative biology and taxonomic classification.</title>
        <authorList>
            <person name="Goeker M."/>
        </authorList>
    </citation>
    <scope>NUCLEOTIDE SEQUENCE [LARGE SCALE GENOMIC DNA]</scope>
    <source>
        <strain evidence="1 2">DSM 21331</strain>
    </source>
</reference>
<dbReference type="InterPro" id="IPR004027">
    <property type="entry name" value="SEC_C_motif"/>
</dbReference>
<keyword evidence="2" id="KW-1185">Reference proteome</keyword>